<gene>
    <name evidence="2" type="ORF">A5821_002371</name>
</gene>
<name>A0AAQ3WAF8_9ENTE</name>
<keyword evidence="1" id="KW-1133">Transmembrane helix</keyword>
<reference evidence="2" key="2">
    <citation type="submission" date="2024-03" db="EMBL/GenBank/DDBJ databases">
        <title>The Genome Sequence of Enterococcus sp. DIV0205d.</title>
        <authorList>
            <consortium name="The Broad Institute Genomics Platform"/>
            <consortium name="The Broad Institute Microbial Omics Core"/>
            <consortium name="The Broad Institute Genomic Center for Infectious Diseases"/>
            <person name="Earl A."/>
            <person name="Manson A."/>
            <person name="Gilmore M."/>
            <person name="Schwartman J."/>
            <person name="Shea T."/>
            <person name="Abouelleil A."/>
            <person name="Cao P."/>
            <person name="Chapman S."/>
            <person name="Cusick C."/>
            <person name="Young S."/>
            <person name="Neafsey D."/>
            <person name="Nusbaum C."/>
            <person name="Birren B."/>
        </authorList>
    </citation>
    <scope>NUCLEOTIDE SEQUENCE</scope>
    <source>
        <strain evidence="2">7F3_DIV0205</strain>
    </source>
</reference>
<dbReference type="EMBL" id="CP147244">
    <property type="protein sequence ID" value="WYK01234.1"/>
    <property type="molecule type" value="Genomic_DNA"/>
</dbReference>
<evidence type="ECO:0000313" key="2">
    <source>
        <dbReference type="EMBL" id="WYK01234.1"/>
    </source>
</evidence>
<dbReference type="SUPFAM" id="SSF50998">
    <property type="entry name" value="Quinoprotein alcohol dehydrogenase-like"/>
    <property type="match status" value="1"/>
</dbReference>
<sequence>MRKFIKLKRRYKVVVCLCMFFGVTTFFLLTNRFNTNIKAHPVDISTIDAGTDLAVSIPIDSPPIYEPELKPKYPDYFQGDSSVINLTKEELYGSSSPINDTVYGAVKTANGNILEIWSHSTYGLENPDWMVVSEVVLLSKDNQIIKRLWIDGKTPDLNSTKNNNEIQKSESSFELIADNKNGTYSIVYSGYVGDEKGPAILTVDTDLNVVSRKIISSGNFALEGQTYNRSSTDFDDNIYKTSYIYWRSTEKRNYNVFTVSEDGLYSTLNKLEAMDADDLYSKKLGAPKPISAYDGLAQVTRARNGDFIGVATLGKTDRTVDIPQYSFLNVWDATTGKIKYRYEPSSGDTSISIKSEISDVDNIYFFESSSTKNPLYLKCLDTVTGAVRLVKEYPRGTSPSSFHFSRNEHTGKVVFFGYISSFTGDFKGYGTEPSVVSGFMDKNFNIESMSAIGTGGERVLPNAIVSMEGDNVHLAGTLQGTQFVGSYPGGGPTAKRVDTKNNIFYGTIKQVADFPPVIRAPKDQLINPNNPIYQIPENVERKLLTGSPTGKFEHSNAVKVYDFYDFNKSMDLKDQPWLNARINRNPHDITQPIDWKALGFDINQTGPQQVTYFVTDSQKQFSVTSSIVSVLSNKSVYNDKAVMDAHNFAISFEQAQTLTESMLRRTNDFARLYAWDRIKGNRLSGGILNVEVDQEDLKRINNASSTNPKETQIYDLTFRLKYGAIAGEPMKEIKVKVFIGGEADGDYVFSTSSNKFPIFWDISKSISSDQLLKKEYGNVKAYQISKGTLIDETQNKLKVKDDSLQVFRKAEPVSGAISQGVILQILAKDNSVLAESKKLDQTVGTIDYRYEDISVSFIDEEGMKLYDENDQDVTTNLVKLPKQIVGKPFIFDKEPKVMIEVDKAIKSQGYEFKGYILDDKTTQYPLAGMEIPYKEGKGWQLYAFFKGVLRFISVPKQISFKESRVLAKEQTVLPADNNPAIIIGDNRKAGEKNVKGWHLYARLAKDFTSATNDKLPNVLYYDQNLLGFKNSLINTNRVQTKSIVSLDSTGHFSLQVPIGTAKKKSYSATIIWELATGP</sequence>
<evidence type="ECO:0008006" key="4">
    <source>
        <dbReference type="Google" id="ProtNLM"/>
    </source>
</evidence>
<dbReference type="AlphaFoldDB" id="A0AAQ3WAF8"/>
<evidence type="ECO:0000313" key="3">
    <source>
        <dbReference type="Proteomes" id="UP000194948"/>
    </source>
</evidence>
<proteinExistence type="predicted"/>
<keyword evidence="1" id="KW-0472">Membrane</keyword>
<protein>
    <recommendedName>
        <fullName evidence="4">WxL domain-containing protein</fullName>
    </recommendedName>
</protein>
<keyword evidence="1" id="KW-0812">Transmembrane</keyword>
<evidence type="ECO:0000256" key="1">
    <source>
        <dbReference type="SAM" id="Phobius"/>
    </source>
</evidence>
<dbReference type="InterPro" id="IPR011047">
    <property type="entry name" value="Quinoprotein_ADH-like_sf"/>
</dbReference>
<accession>A0AAQ3WAF8</accession>
<dbReference type="RefSeq" id="WP_086314756.1">
    <property type="nucleotide sequence ID" value="NZ_CP147244.1"/>
</dbReference>
<feature type="transmembrane region" description="Helical" evidence="1">
    <location>
        <begin position="12"/>
        <end position="29"/>
    </location>
</feature>
<dbReference type="Proteomes" id="UP000194948">
    <property type="component" value="Chromosome"/>
</dbReference>
<keyword evidence="3" id="KW-1185">Reference proteome</keyword>
<reference evidence="2" key="1">
    <citation type="submission" date="2017-05" db="EMBL/GenBank/DDBJ databases">
        <authorList>
            <consortium name="The Broad Institute Genomics Platform"/>
            <consortium name="The Broad Institute Genomic Center for Infectious Diseases"/>
            <person name="Earl A."/>
            <person name="Manson A."/>
            <person name="Schwartman J."/>
            <person name="Gilmore M."/>
            <person name="Abouelleil A."/>
            <person name="Cao P."/>
            <person name="Chapman S."/>
            <person name="Cusick C."/>
            <person name="Shea T."/>
            <person name="Young S."/>
            <person name="Neafsey D."/>
            <person name="Nusbaum C."/>
            <person name="Birren B."/>
        </authorList>
    </citation>
    <scope>NUCLEOTIDE SEQUENCE</scope>
    <source>
        <strain evidence="2">7F3_DIV0205</strain>
    </source>
</reference>
<organism evidence="2 3">
    <name type="scientific">Candidatus Enterococcus palustris</name>
    <dbReference type="NCBI Taxonomy" id="1834189"/>
    <lineage>
        <taxon>Bacteria</taxon>
        <taxon>Bacillati</taxon>
        <taxon>Bacillota</taxon>
        <taxon>Bacilli</taxon>
        <taxon>Lactobacillales</taxon>
        <taxon>Enterococcaceae</taxon>
        <taxon>Enterococcus</taxon>
    </lineage>
</organism>